<feature type="region of interest" description="Disordered" evidence="8">
    <location>
        <begin position="641"/>
        <end position="703"/>
    </location>
</feature>
<dbReference type="EC" id="3.6.4.13" evidence="2"/>
<dbReference type="InterPro" id="IPR059027">
    <property type="entry name" value="DD_DDX21-DDX50"/>
</dbReference>
<organism evidence="11 12">
    <name type="scientific">Chlamydomonas eustigma</name>
    <dbReference type="NCBI Taxonomy" id="1157962"/>
    <lineage>
        <taxon>Eukaryota</taxon>
        <taxon>Viridiplantae</taxon>
        <taxon>Chlorophyta</taxon>
        <taxon>core chlorophytes</taxon>
        <taxon>Chlorophyceae</taxon>
        <taxon>CS clade</taxon>
        <taxon>Chlamydomonadales</taxon>
        <taxon>Chlamydomonadaceae</taxon>
        <taxon>Chlamydomonas</taxon>
    </lineage>
</organism>
<name>A0A250X0S2_9CHLO</name>
<comment type="similarity">
    <text evidence="1">Belongs to the DEAD box helicase family. DDX21/DDX50 subfamily.</text>
</comment>
<keyword evidence="6" id="KW-0067">ATP-binding</keyword>
<evidence type="ECO:0000256" key="1">
    <source>
        <dbReference type="ARBA" id="ARBA00006517"/>
    </source>
</evidence>
<dbReference type="Pfam" id="PF08152">
    <property type="entry name" value="GUCT"/>
    <property type="match status" value="1"/>
</dbReference>
<dbReference type="OrthoDB" id="4255at2759"/>
<dbReference type="PANTHER" id="PTHR47959">
    <property type="entry name" value="ATP-DEPENDENT RNA HELICASE RHLE-RELATED"/>
    <property type="match status" value="1"/>
</dbReference>
<accession>A0A250X0S2</accession>
<feature type="compositionally biased region" description="Gly residues" evidence="8">
    <location>
        <begin position="649"/>
        <end position="694"/>
    </location>
</feature>
<evidence type="ECO:0000259" key="9">
    <source>
        <dbReference type="PROSITE" id="PS51192"/>
    </source>
</evidence>
<dbReference type="PANTHER" id="PTHR47959:SF1">
    <property type="entry name" value="ATP-DEPENDENT RNA HELICASE DBPA"/>
    <property type="match status" value="1"/>
</dbReference>
<dbReference type="GO" id="GO:0016787">
    <property type="term" value="F:hydrolase activity"/>
    <property type="evidence" value="ECO:0007669"/>
    <property type="project" value="UniProtKB-KW"/>
</dbReference>
<sequence>MVKTSEKIKRDAQADAPEKPLKKEKENKKNDAALELIQTIAENVNDKIEKVNQKKKKKASDDADLEPPGKPLRKSKKAKNENKVEDHVENGDDVMDEEHELSLDKFKLSESVKALLRAQGIESLFPIQAQTLPHGLAGFDVVGRARTGCGKTLGFTLPLVERLLQDQAGGQFSVGRGLGRQPSCIVMLPTRELAKQVQEVVSDVGKAANLSVLTVYGGTPYEGQENALRKGVDVVVGTPGRIKDLMTRGRLKLDSIRYRVLDEVDRMMAMGFIEDVEIILKTGEAHQEKIQTLLFSATMPKWIKDLCSRFLKKDHKFVDLIGDDVNVQASATTVKHLMLPCHFSQRPMLVKDLITSYGLGGRTIVFTDTKADANDLAATLSDGGVGARCLHGDMPQTAREQALDGFKNGKFNTLVATDVAARGLDIASVELVVMLDAPPDWETYIHRSGRTGRAGKMGTSIMLVTRRMEYMPPIIESKGRMKFERIGAPQPSDMASVSAQRAVEMLADVDKSVVPFFESAASQFLESCSSPVEALAKALAKITGITAMKTRSLLNANEGYSTLHFSVEHEVSTPTSVWGYLRKACRISEETLNLVNQMSLTADGKGAVFDVPCEHVEEFIKGAEGKHGFSILVPTTLPEIKSRTQGTPSNGGRGGGWGGGGRGGFSGGWGGRGAAGGRNGGGFSPGGRGSGVRGFRGRGRGRG</sequence>
<dbReference type="Proteomes" id="UP000232323">
    <property type="component" value="Unassembled WGS sequence"/>
</dbReference>
<dbReference type="Pfam" id="PF00270">
    <property type="entry name" value="DEAD"/>
    <property type="match status" value="1"/>
</dbReference>
<evidence type="ECO:0000256" key="2">
    <source>
        <dbReference type="ARBA" id="ARBA00012552"/>
    </source>
</evidence>
<dbReference type="STRING" id="1157962.A0A250X0S2"/>
<reference evidence="11 12" key="1">
    <citation type="submission" date="2017-08" db="EMBL/GenBank/DDBJ databases">
        <title>Acidophilic green algal genome provides insights into adaptation to an acidic environment.</title>
        <authorList>
            <person name="Hirooka S."/>
            <person name="Hirose Y."/>
            <person name="Kanesaki Y."/>
            <person name="Higuchi S."/>
            <person name="Fujiwara T."/>
            <person name="Onuma R."/>
            <person name="Era A."/>
            <person name="Ohbayashi R."/>
            <person name="Uzuka A."/>
            <person name="Nozaki H."/>
            <person name="Yoshikawa H."/>
            <person name="Miyagishima S.Y."/>
        </authorList>
    </citation>
    <scope>NUCLEOTIDE SEQUENCE [LARGE SCALE GENOMIC DNA]</scope>
    <source>
        <strain evidence="11 12">NIES-2499</strain>
    </source>
</reference>
<dbReference type="Gene3D" id="3.40.50.300">
    <property type="entry name" value="P-loop containing nucleotide triphosphate hydrolases"/>
    <property type="match status" value="2"/>
</dbReference>
<dbReference type="SUPFAM" id="SSF54928">
    <property type="entry name" value="RNA-binding domain, RBD"/>
    <property type="match status" value="1"/>
</dbReference>
<evidence type="ECO:0000256" key="3">
    <source>
        <dbReference type="ARBA" id="ARBA00022741"/>
    </source>
</evidence>
<feature type="region of interest" description="Disordered" evidence="8">
    <location>
        <begin position="1"/>
        <end position="31"/>
    </location>
</feature>
<evidence type="ECO:0000313" key="12">
    <source>
        <dbReference type="Proteomes" id="UP000232323"/>
    </source>
</evidence>
<feature type="region of interest" description="Disordered" evidence="8">
    <location>
        <begin position="45"/>
        <end position="90"/>
    </location>
</feature>
<keyword evidence="7" id="KW-0694">RNA-binding</keyword>
<comment type="caution">
    <text evidence="11">The sequence shown here is derived from an EMBL/GenBank/DDBJ whole genome shotgun (WGS) entry which is preliminary data.</text>
</comment>
<dbReference type="InterPro" id="IPR044742">
    <property type="entry name" value="DEAD/DEAH_RhlB"/>
</dbReference>
<dbReference type="SMART" id="SM00487">
    <property type="entry name" value="DEXDc"/>
    <property type="match status" value="1"/>
</dbReference>
<keyword evidence="4" id="KW-0378">Hydrolase</keyword>
<dbReference type="CDD" id="cd18787">
    <property type="entry name" value="SF2_C_DEAD"/>
    <property type="match status" value="1"/>
</dbReference>
<dbReference type="SMART" id="SM00490">
    <property type="entry name" value="HELICc"/>
    <property type="match status" value="1"/>
</dbReference>
<evidence type="ECO:0000256" key="7">
    <source>
        <dbReference type="ARBA" id="ARBA00022884"/>
    </source>
</evidence>
<feature type="domain" description="Helicase C-terminal" evidence="10">
    <location>
        <begin position="349"/>
        <end position="498"/>
    </location>
</feature>
<dbReference type="GO" id="GO:0005524">
    <property type="term" value="F:ATP binding"/>
    <property type="evidence" value="ECO:0007669"/>
    <property type="project" value="UniProtKB-KW"/>
</dbReference>
<dbReference type="CDD" id="cd00268">
    <property type="entry name" value="DEADc"/>
    <property type="match status" value="1"/>
</dbReference>
<dbReference type="InterPro" id="IPR011545">
    <property type="entry name" value="DEAD/DEAH_box_helicase_dom"/>
</dbReference>
<gene>
    <name evidence="11" type="ORF">CEUSTIGMA_g4124.t1</name>
</gene>
<dbReference type="InterPro" id="IPR012562">
    <property type="entry name" value="GUCT"/>
</dbReference>
<evidence type="ECO:0000256" key="4">
    <source>
        <dbReference type="ARBA" id="ARBA00022801"/>
    </source>
</evidence>
<evidence type="ECO:0000256" key="8">
    <source>
        <dbReference type="SAM" id="MobiDB-lite"/>
    </source>
</evidence>
<protein>
    <recommendedName>
        <fullName evidence="2">RNA helicase</fullName>
        <ecNumber evidence="2">3.6.4.13</ecNumber>
    </recommendedName>
</protein>
<dbReference type="InterPro" id="IPR050079">
    <property type="entry name" value="DEAD_box_RNA_helicase"/>
</dbReference>
<evidence type="ECO:0000256" key="6">
    <source>
        <dbReference type="ARBA" id="ARBA00022840"/>
    </source>
</evidence>
<dbReference type="InterPro" id="IPR001650">
    <property type="entry name" value="Helicase_C-like"/>
</dbReference>
<dbReference type="GO" id="GO:0003724">
    <property type="term" value="F:RNA helicase activity"/>
    <property type="evidence" value="ECO:0007669"/>
    <property type="project" value="UniProtKB-EC"/>
</dbReference>
<dbReference type="AlphaFoldDB" id="A0A250X0S2"/>
<proteinExistence type="inferred from homology"/>
<dbReference type="CDD" id="cd12937">
    <property type="entry name" value="GUCT_RH7_like"/>
    <property type="match status" value="1"/>
</dbReference>
<dbReference type="EMBL" id="BEGY01000019">
    <property type="protein sequence ID" value="GAX76678.1"/>
    <property type="molecule type" value="Genomic_DNA"/>
</dbReference>
<dbReference type="PROSITE" id="PS51192">
    <property type="entry name" value="HELICASE_ATP_BIND_1"/>
    <property type="match status" value="1"/>
</dbReference>
<evidence type="ECO:0000259" key="10">
    <source>
        <dbReference type="PROSITE" id="PS51194"/>
    </source>
</evidence>
<evidence type="ECO:0000256" key="5">
    <source>
        <dbReference type="ARBA" id="ARBA00022806"/>
    </source>
</evidence>
<dbReference type="InterPro" id="IPR014001">
    <property type="entry name" value="Helicase_ATP-bd"/>
</dbReference>
<dbReference type="Pfam" id="PF26142">
    <property type="entry name" value="DD_DDX21-DDX50"/>
    <property type="match status" value="1"/>
</dbReference>
<evidence type="ECO:0000313" key="11">
    <source>
        <dbReference type="EMBL" id="GAX76678.1"/>
    </source>
</evidence>
<feature type="compositionally biased region" description="Basic and acidic residues" evidence="8">
    <location>
        <begin position="78"/>
        <end position="90"/>
    </location>
</feature>
<dbReference type="InterPro" id="IPR027417">
    <property type="entry name" value="P-loop_NTPase"/>
</dbReference>
<feature type="domain" description="Helicase ATP-binding" evidence="9">
    <location>
        <begin position="132"/>
        <end position="317"/>
    </location>
</feature>
<dbReference type="InterPro" id="IPR035979">
    <property type="entry name" value="RBD_domain_sf"/>
</dbReference>
<keyword evidence="12" id="KW-1185">Reference proteome</keyword>
<keyword evidence="5" id="KW-0347">Helicase</keyword>
<dbReference type="GO" id="GO:0005829">
    <property type="term" value="C:cytosol"/>
    <property type="evidence" value="ECO:0007669"/>
    <property type="project" value="TreeGrafter"/>
</dbReference>
<keyword evidence="3" id="KW-0547">Nucleotide-binding</keyword>
<dbReference type="Gene3D" id="3.30.70.2280">
    <property type="match status" value="1"/>
</dbReference>
<dbReference type="PROSITE" id="PS51194">
    <property type="entry name" value="HELICASE_CTER"/>
    <property type="match status" value="1"/>
</dbReference>
<dbReference type="GO" id="GO:0003723">
    <property type="term" value="F:RNA binding"/>
    <property type="evidence" value="ECO:0007669"/>
    <property type="project" value="UniProtKB-KW"/>
</dbReference>
<dbReference type="Pfam" id="PF00271">
    <property type="entry name" value="Helicase_C"/>
    <property type="match status" value="1"/>
</dbReference>
<dbReference type="SUPFAM" id="SSF52540">
    <property type="entry name" value="P-loop containing nucleoside triphosphate hydrolases"/>
    <property type="match status" value="1"/>
</dbReference>